<dbReference type="Proteomes" id="UP000627092">
    <property type="component" value="Chromosome"/>
</dbReference>
<evidence type="ECO:0000256" key="2">
    <source>
        <dbReference type="ARBA" id="ARBA00009450"/>
    </source>
</evidence>
<dbReference type="PANTHER" id="PTHR33619:SF3">
    <property type="entry name" value="POLYSACCHARIDE EXPORT PROTEIN GFCE-RELATED"/>
    <property type="match status" value="1"/>
</dbReference>
<evidence type="ECO:0000256" key="6">
    <source>
        <dbReference type="ARBA" id="ARBA00022692"/>
    </source>
</evidence>
<comment type="subcellular location">
    <subcellularLocation>
        <location evidence="1">Cell outer membrane</location>
        <topology evidence="1">Multi-pass membrane protein</topology>
    </subcellularLocation>
</comment>
<dbReference type="EMBL" id="CP077090">
    <property type="protein sequence ID" value="QXI10165.1"/>
    <property type="molecule type" value="Genomic_DNA"/>
</dbReference>
<dbReference type="GO" id="GO:0046930">
    <property type="term" value="C:pore complex"/>
    <property type="evidence" value="ECO:0007669"/>
    <property type="project" value="UniProtKB-KW"/>
</dbReference>
<dbReference type="Pfam" id="PF02563">
    <property type="entry name" value="Poly_export"/>
    <property type="match status" value="1"/>
</dbReference>
<keyword evidence="10" id="KW-0626">Porin</keyword>
<dbReference type="InterPro" id="IPR040716">
    <property type="entry name" value="Wza_C"/>
</dbReference>
<dbReference type="InterPro" id="IPR054765">
    <property type="entry name" value="SLBB_dom"/>
</dbReference>
<evidence type="ECO:0000259" key="16">
    <source>
        <dbReference type="Pfam" id="PF02563"/>
    </source>
</evidence>
<evidence type="ECO:0000259" key="17">
    <source>
        <dbReference type="Pfam" id="PF18412"/>
    </source>
</evidence>
<keyword evidence="7 15" id="KW-0732">Signal</keyword>
<evidence type="ECO:0000313" key="20">
    <source>
        <dbReference type="Proteomes" id="UP000627092"/>
    </source>
</evidence>
<dbReference type="KEGG" id="pze:HU754_020400"/>
<keyword evidence="4" id="KW-1134">Transmembrane beta strand</keyword>
<name>A0A9E6NL59_9PSED</name>
<dbReference type="AlphaFoldDB" id="A0A9E6NL59"/>
<dbReference type="Gene3D" id="3.30.1950.10">
    <property type="entry name" value="wza like domain"/>
    <property type="match status" value="1"/>
</dbReference>
<proteinExistence type="inferred from homology"/>
<evidence type="ECO:0000256" key="13">
    <source>
        <dbReference type="ARBA" id="ARBA00023237"/>
    </source>
</evidence>
<evidence type="ECO:0000256" key="11">
    <source>
        <dbReference type="ARBA" id="ARBA00023136"/>
    </source>
</evidence>
<keyword evidence="12" id="KW-0564">Palmitate</keyword>
<dbReference type="GO" id="GO:0009279">
    <property type="term" value="C:cell outer membrane"/>
    <property type="evidence" value="ECO:0007669"/>
    <property type="project" value="UniProtKB-SubCell"/>
</dbReference>
<evidence type="ECO:0000256" key="3">
    <source>
        <dbReference type="ARBA" id="ARBA00022448"/>
    </source>
</evidence>
<dbReference type="GO" id="GO:0015159">
    <property type="term" value="F:polysaccharide transmembrane transporter activity"/>
    <property type="evidence" value="ECO:0007669"/>
    <property type="project" value="InterPro"/>
</dbReference>
<evidence type="ECO:0000256" key="14">
    <source>
        <dbReference type="ARBA" id="ARBA00023288"/>
    </source>
</evidence>
<dbReference type="Gene3D" id="3.10.560.10">
    <property type="entry name" value="Outer membrane lipoprotein wza domain like"/>
    <property type="match status" value="2"/>
</dbReference>
<keyword evidence="3" id="KW-0813">Transport</keyword>
<feature type="domain" description="Polysaccharide export protein N-terminal" evidence="16">
    <location>
        <begin position="71"/>
        <end position="155"/>
    </location>
</feature>
<keyword evidence="5" id="KW-0762">Sugar transport</keyword>
<evidence type="ECO:0000256" key="9">
    <source>
        <dbReference type="ARBA" id="ARBA00023065"/>
    </source>
</evidence>
<keyword evidence="6" id="KW-0812">Transmembrane</keyword>
<evidence type="ECO:0000256" key="4">
    <source>
        <dbReference type="ARBA" id="ARBA00022452"/>
    </source>
</evidence>
<keyword evidence="9" id="KW-0406">Ion transport</keyword>
<feature type="signal peptide" evidence="15">
    <location>
        <begin position="1"/>
        <end position="17"/>
    </location>
</feature>
<evidence type="ECO:0000256" key="12">
    <source>
        <dbReference type="ARBA" id="ARBA00023139"/>
    </source>
</evidence>
<evidence type="ECO:0000256" key="1">
    <source>
        <dbReference type="ARBA" id="ARBA00004571"/>
    </source>
</evidence>
<keyword evidence="14" id="KW-0449">Lipoprotein</keyword>
<dbReference type="GO" id="GO:0015288">
    <property type="term" value="F:porin activity"/>
    <property type="evidence" value="ECO:0007669"/>
    <property type="project" value="UniProtKB-KW"/>
</dbReference>
<feature type="chain" id="PRO_5039029366" evidence="15">
    <location>
        <begin position="18"/>
        <end position="372"/>
    </location>
</feature>
<evidence type="ECO:0000256" key="8">
    <source>
        <dbReference type="ARBA" id="ARBA00023047"/>
    </source>
</evidence>
<comment type="similarity">
    <text evidence="2">Belongs to the BexD/CtrA/VexA family.</text>
</comment>
<dbReference type="PROSITE" id="PS51257">
    <property type="entry name" value="PROKAR_LIPOPROTEIN"/>
    <property type="match status" value="1"/>
</dbReference>
<keyword evidence="13" id="KW-0998">Cell outer membrane</keyword>
<feature type="domain" description="Outer-membrane lipoprotein Wza C-terminal" evidence="17">
    <location>
        <begin position="336"/>
        <end position="360"/>
    </location>
</feature>
<feature type="domain" description="SLBB" evidence="18">
    <location>
        <begin position="245"/>
        <end position="331"/>
    </location>
</feature>
<evidence type="ECO:0000256" key="7">
    <source>
        <dbReference type="ARBA" id="ARBA00022729"/>
    </source>
</evidence>
<keyword evidence="8" id="KW-0625">Polysaccharide transport</keyword>
<dbReference type="Pfam" id="PF22461">
    <property type="entry name" value="SLBB_2"/>
    <property type="match status" value="2"/>
</dbReference>
<keyword evidence="11" id="KW-0472">Membrane</keyword>
<dbReference type="RefSeq" id="WP_186624446.1">
    <property type="nucleotide sequence ID" value="NZ_CP077090.1"/>
</dbReference>
<evidence type="ECO:0000256" key="15">
    <source>
        <dbReference type="SAM" id="SignalP"/>
    </source>
</evidence>
<sequence length="372" mass="40336">MTRSVYLLMLASLALQGCMFSPGQYLSTSDITRQGASESSRVELIPITPKLIAMNRATQKRESLPPELLTTPAEYRIGNNDVLYITVWDHPELTAPSGAQQQIDANGRLVRSDGTLYYPFIKEVQATGRTIQQLRSDIEQRLSAFIAEPQVDVAVLRFASQKVVVTGAVAKAGPQAISTNPLSVVEALGSAGIDTNNADLSGLLLTRKGRTYPLNLDSLNQADSELQNVYLKGGDQLYLPYNDNKRIYVMGEVNQPRALSFKTATMNLTDVLGSVGGLAQTTSNGNAVYVIRGVENLDVEPAKIYQLEAESPTAMALASHFEVRPQDVVYVGPANVTRWNRLISQLVPSASIVGTGASAAKNWSEYSNNNAK</sequence>
<dbReference type="Gene3D" id="1.20.5.70">
    <property type="match status" value="1"/>
</dbReference>
<accession>A0A9E6NL59</accession>
<evidence type="ECO:0000256" key="10">
    <source>
        <dbReference type="ARBA" id="ARBA00023114"/>
    </source>
</evidence>
<evidence type="ECO:0000256" key="5">
    <source>
        <dbReference type="ARBA" id="ARBA00022597"/>
    </source>
</evidence>
<reference evidence="19" key="1">
    <citation type="journal article" date="2020" name="Microorganisms">
        <title>Reliable Identification of Environmental Pseudomonas Isolates Using the rpoD Gene.</title>
        <authorList>
            <consortium name="The Broad Institute Genome Sequencing Platform"/>
            <person name="Girard L."/>
            <person name="Lood C."/>
            <person name="Rokni-Zadeh H."/>
            <person name="van Noort V."/>
            <person name="Lavigne R."/>
            <person name="De Mot R."/>
        </authorList>
    </citation>
    <scope>NUCLEOTIDE SEQUENCE</scope>
    <source>
        <strain evidence="19">OE 48.2</strain>
    </source>
</reference>
<evidence type="ECO:0000259" key="18">
    <source>
        <dbReference type="Pfam" id="PF22461"/>
    </source>
</evidence>
<protein>
    <submittedName>
        <fullName evidence="19">Polysaccharide biosynthesis/export family protein</fullName>
    </submittedName>
</protein>
<organism evidence="19 20">
    <name type="scientific">Pseudomonas zeae</name>
    <dbReference type="NCBI Taxonomy" id="2745510"/>
    <lineage>
        <taxon>Bacteria</taxon>
        <taxon>Pseudomonadati</taxon>
        <taxon>Pseudomonadota</taxon>
        <taxon>Gammaproteobacteria</taxon>
        <taxon>Pseudomonadales</taxon>
        <taxon>Pseudomonadaceae</taxon>
        <taxon>Pseudomonas</taxon>
    </lineage>
</organism>
<dbReference type="PANTHER" id="PTHR33619">
    <property type="entry name" value="POLYSACCHARIDE EXPORT PROTEIN GFCE-RELATED"/>
    <property type="match status" value="1"/>
</dbReference>
<feature type="domain" description="SLBB" evidence="18">
    <location>
        <begin position="161"/>
        <end position="238"/>
    </location>
</feature>
<dbReference type="InterPro" id="IPR003715">
    <property type="entry name" value="Poly_export_N"/>
</dbReference>
<dbReference type="InterPro" id="IPR049712">
    <property type="entry name" value="Poly_export"/>
</dbReference>
<gene>
    <name evidence="19" type="ORF">HU754_020400</name>
</gene>
<evidence type="ECO:0000313" key="19">
    <source>
        <dbReference type="EMBL" id="QXI10165.1"/>
    </source>
</evidence>
<reference evidence="19" key="2">
    <citation type="journal article" date="2021" name="Microorganisms">
        <title>The Ever-Expanding Pseudomonas Genus: Description of 43 New Species and Partition of the Pseudomonas putida Group.</title>
        <authorList>
            <person name="Girard L."/>
            <person name="Lood C."/>
            <person name="Hofte M."/>
            <person name="Vandamme P."/>
            <person name="Rokni-Zadeh H."/>
            <person name="van Noort V."/>
            <person name="Lavigne R."/>
            <person name="De Mot R."/>
        </authorList>
    </citation>
    <scope>NUCLEOTIDE SEQUENCE</scope>
    <source>
        <strain evidence="19">OE 48.2</strain>
    </source>
</reference>
<dbReference type="Pfam" id="PF18412">
    <property type="entry name" value="Wza_C"/>
    <property type="match status" value="1"/>
</dbReference>
<dbReference type="GO" id="GO:0006811">
    <property type="term" value="P:monoatomic ion transport"/>
    <property type="evidence" value="ECO:0007669"/>
    <property type="project" value="UniProtKB-KW"/>
</dbReference>